<dbReference type="GO" id="GO:0006400">
    <property type="term" value="P:tRNA modification"/>
    <property type="evidence" value="ECO:0007669"/>
    <property type="project" value="UniProtKB-UniRule"/>
</dbReference>
<dbReference type="Pfam" id="PF01171">
    <property type="entry name" value="ATP_bind_3"/>
    <property type="match status" value="1"/>
</dbReference>
<protein>
    <recommendedName>
        <fullName evidence="6">tRNA(Ile)-lysidine synthase</fullName>
        <ecNumber evidence="6">6.3.4.19</ecNumber>
    </recommendedName>
    <alternativeName>
        <fullName evidence="6">tRNA(Ile)-2-lysyl-cytidine synthase</fullName>
    </alternativeName>
    <alternativeName>
        <fullName evidence="6">tRNA(Ile)-lysidine synthetase</fullName>
    </alternativeName>
</protein>
<comment type="catalytic activity">
    <reaction evidence="5 6">
        <text>cytidine(34) in tRNA(Ile2) + L-lysine + ATP = lysidine(34) in tRNA(Ile2) + AMP + diphosphate + H(+)</text>
        <dbReference type="Rhea" id="RHEA:43744"/>
        <dbReference type="Rhea" id="RHEA-COMP:10625"/>
        <dbReference type="Rhea" id="RHEA-COMP:10670"/>
        <dbReference type="ChEBI" id="CHEBI:15378"/>
        <dbReference type="ChEBI" id="CHEBI:30616"/>
        <dbReference type="ChEBI" id="CHEBI:32551"/>
        <dbReference type="ChEBI" id="CHEBI:33019"/>
        <dbReference type="ChEBI" id="CHEBI:82748"/>
        <dbReference type="ChEBI" id="CHEBI:83665"/>
        <dbReference type="ChEBI" id="CHEBI:456215"/>
        <dbReference type="EC" id="6.3.4.19"/>
    </reaction>
</comment>
<dbReference type="InterPro" id="IPR012094">
    <property type="entry name" value="tRNA_Ile_lys_synt"/>
</dbReference>
<dbReference type="NCBIfam" id="TIGR02432">
    <property type="entry name" value="lysidine_TilS_N"/>
    <property type="match status" value="1"/>
</dbReference>
<dbReference type="GO" id="GO:0005737">
    <property type="term" value="C:cytoplasm"/>
    <property type="evidence" value="ECO:0007669"/>
    <property type="project" value="UniProtKB-SubCell"/>
</dbReference>
<gene>
    <name evidence="6 8" type="primary">tilS</name>
    <name evidence="8" type="ORF">JF72_11480</name>
</gene>
<name>A0A0F4LPJ4_9LACO</name>
<keyword evidence="9" id="KW-1185">Reference proteome</keyword>
<keyword evidence="6" id="KW-0963">Cytoplasm</keyword>
<dbReference type="STRING" id="303541.JF72_11480"/>
<comment type="function">
    <text evidence="6">Ligates lysine onto the cytidine present at position 34 of the AUA codon-specific tRNA(Ile) that contains the anticodon CAU, in an ATP-dependent manner. Cytidine is converted to lysidine, thus changing the amino acid specificity of the tRNA from methionine to isoleucine.</text>
</comment>
<comment type="caution">
    <text evidence="8">The sequence shown here is derived from an EMBL/GenBank/DDBJ whole genome shotgun (WGS) entry which is preliminary data.</text>
</comment>
<sequence length="419" mass="48379">MLIDDFFKANSLPLEGKTLVVATSGGPDSMALLDMVNEAKVQYHFKLIAAHFNHQLRVDSNCEYRAIGSYCQTKQIEVVTGKWSKQLQPQKGIEAAARQVRYQFLTEVMKNKAGDYLLTAHHSDDLLENILLKFIRSGNPSEMNSLQPVSKMNGQILLRPLLTVEKAELLTYVKKRQIPFVIDQTNNEDDALRNRIRHKIVPLLKAENPEIKRSAWRFSEQMNLMTSLITGDFEQIEQPSQYLGFFYRLKKENLTSLTEKQKILYWQNFIWKTWHVRVNDNLSNFELLSYQDYFYLIEKPLPDIEQKQQVELGQKFNFGTREFVITDKLNANDNLIAKLNISEGAKIYAGPLESGAKLNLKNGQHVKSKKKFAQSGIPNVLRPYCLAILADSEVVFIEDTYSSQKKVENKRHFYLYGNI</sequence>
<reference evidence="8 9" key="1">
    <citation type="submission" date="2015-01" db="EMBL/GenBank/DDBJ databases">
        <title>Comparative genomics of the lactic acid bacteria isolated from the honey bee gut.</title>
        <authorList>
            <person name="Ellegaard K.M."/>
            <person name="Tamarit D."/>
            <person name="Javelind E."/>
            <person name="Olofsson T."/>
            <person name="Andersson S.G."/>
            <person name="Vasquez A."/>
        </authorList>
    </citation>
    <scope>NUCLEOTIDE SEQUENCE [LARGE SCALE GENOMIC DNA]</scope>
    <source>
        <strain evidence="8 9">Hma11</strain>
    </source>
</reference>
<dbReference type="CDD" id="cd01992">
    <property type="entry name" value="TilS_N"/>
    <property type="match status" value="1"/>
</dbReference>
<dbReference type="HAMAP" id="MF_01161">
    <property type="entry name" value="tRNA_Ile_lys_synt"/>
    <property type="match status" value="1"/>
</dbReference>
<dbReference type="InterPro" id="IPR012795">
    <property type="entry name" value="tRNA_Ile_lys_synt_N"/>
</dbReference>
<dbReference type="RefSeq" id="WP_046307627.1">
    <property type="nucleotide sequence ID" value="NZ_KQ034000.1"/>
</dbReference>
<dbReference type="PATRIC" id="fig|303541.3.peg.1312"/>
<dbReference type="PANTHER" id="PTHR43033:SF1">
    <property type="entry name" value="TRNA(ILE)-LYSIDINE SYNTHASE-RELATED"/>
    <property type="match status" value="1"/>
</dbReference>
<dbReference type="EMBL" id="JXLG01000009">
    <property type="protein sequence ID" value="KJY60204.1"/>
    <property type="molecule type" value="Genomic_DNA"/>
</dbReference>
<evidence type="ECO:0000256" key="4">
    <source>
        <dbReference type="ARBA" id="ARBA00022840"/>
    </source>
</evidence>
<evidence type="ECO:0000256" key="3">
    <source>
        <dbReference type="ARBA" id="ARBA00022741"/>
    </source>
</evidence>
<accession>A0A0F4LPJ4</accession>
<comment type="similarity">
    <text evidence="6">Belongs to the tRNA(Ile)-lysidine synthase family.</text>
</comment>
<evidence type="ECO:0000313" key="8">
    <source>
        <dbReference type="EMBL" id="KJY60204.1"/>
    </source>
</evidence>
<evidence type="ECO:0000259" key="7">
    <source>
        <dbReference type="Pfam" id="PF01171"/>
    </source>
</evidence>
<evidence type="ECO:0000256" key="1">
    <source>
        <dbReference type="ARBA" id="ARBA00022598"/>
    </source>
</evidence>
<comment type="subcellular location">
    <subcellularLocation>
        <location evidence="6">Cytoplasm</location>
    </subcellularLocation>
</comment>
<dbReference type="GO" id="GO:0032267">
    <property type="term" value="F:tRNA(Ile)-lysidine synthase activity"/>
    <property type="evidence" value="ECO:0007669"/>
    <property type="project" value="UniProtKB-EC"/>
</dbReference>
<feature type="binding site" evidence="6">
    <location>
        <begin position="24"/>
        <end position="29"/>
    </location>
    <ligand>
        <name>ATP</name>
        <dbReference type="ChEBI" id="CHEBI:30616"/>
    </ligand>
</feature>
<evidence type="ECO:0000256" key="2">
    <source>
        <dbReference type="ARBA" id="ARBA00022694"/>
    </source>
</evidence>
<dbReference type="Proteomes" id="UP000033682">
    <property type="component" value="Unassembled WGS sequence"/>
</dbReference>
<evidence type="ECO:0000313" key="9">
    <source>
        <dbReference type="Proteomes" id="UP000033682"/>
    </source>
</evidence>
<evidence type="ECO:0000256" key="5">
    <source>
        <dbReference type="ARBA" id="ARBA00048539"/>
    </source>
</evidence>
<organism evidence="8 9">
    <name type="scientific">Lactobacillus apis</name>
    <dbReference type="NCBI Taxonomy" id="303541"/>
    <lineage>
        <taxon>Bacteria</taxon>
        <taxon>Bacillati</taxon>
        <taxon>Bacillota</taxon>
        <taxon>Bacilli</taxon>
        <taxon>Lactobacillales</taxon>
        <taxon>Lactobacillaceae</taxon>
        <taxon>Lactobacillus</taxon>
    </lineage>
</organism>
<dbReference type="InterPro" id="IPR011063">
    <property type="entry name" value="TilS/TtcA_N"/>
</dbReference>
<keyword evidence="4 6" id="KW-0067">ATP-binding</keyword>
<dbReference type="AlphaFoldDB" id="A0A0F4LPJ4"/>
<feature type="domain" description="tRNA(Ile)-lysidine/2-thiocytidine synthase N-terminal" evidence="7">
    <location>
        <begin position="19"/>
        <end position="199"/>
    </location>
</feature>
<dbReference type="InterPro" id="IPR014729">
    <property type="entry name" value="Rossmann-like_a/b/a_fold"/>
</dbReference>
<dbReference type="SUPFAM" id="SSF52402">
    <property type="entry name" value="Adenine nucleotide alpha hydrolases-like"/>
    <property type="match status" value="1"/>
</dbReference>
<evidence type="ECO:0000256" key="6">
    <source>
        <dbReference type="HAMAP-Rule" id="MF_01161"/>
    </source>
</evidence>
<keyword evidence="1 6" id="KW-0436">Ligase</keyword>
<dbReference type="EC" id="6.3.4.19" evidence="6"/>
<comment type="domain">
    <text evidence="6">The N-terminal region contains the highly conserved SGGXDS motif, predicted to be a P-loop motif involved in ATP binding.</text>
</comment>
<keyword evidence="2 6" id="KW-0819">tRNA processing</keyword>
<keyword evidence="3 6" id="KW-0547">Nucleotide-binding</keyword>
<dbReference type="Gene3D" id="3.40.50.620">
    <property type="entry name" value="HUPs"/>
    <property type="match status" value="1"/>
</dbReference>
<dbReference type="GO" id="GO:0005524">
    <property type="term" value="F:ATP binding"/>
    <property type="evidence" value="ECO:0007669"/>
    <property type="project" value="UniProtKB-UniRule"/>
</dbReference>
<dbReference type="PANTHER" id="PTHR43033">
    <property type="entry name" value="TRNA(ILE)-LYSIDINE SYNTHASE-RELATED"/>
    <property type="match status" value="1"/>
</dbReference>
<dbReference type="HOGENOM" id="CLU_018869_0_2_9"/>
<proteinExistence type="inferred from homology"/>